<evidence type="ECO:0000313" key="5">
    <source>
        <dbReference type="Ensembl" id="ENSCCRP00000107104.1"/>
    </source>
</evidence>
<name>A0A9J7XI29_CYPCA</name>
<dbReference type="InterPro" id="IPR006689">
    <property type="entry name" value="Small_GTPase_ARF/SAR"/>
</dbReference>
<dbReference type="SUPFAM" id="SSF52540">
    <property type="entry name" value="P-loop containing nucleoside triphosphate hydrolases"/>
    <property type="match status" value="1"/>
</dbReference>
<dbReference type="GeneTree" id="ENSGT01030000234597"/>
<dbReference type="AlphaFoldDB" id="A0A9J7XI29"/>
<protein>
    <submittedName>
        <fullName evidence="5">Stathmin-like 3</fullName>
    </submittedName>
</protein>
<reference evidence="5" key="1">
    <citation type="submission" date="2025-08" db="UniProtKB">
        <authorList>
            <consortium name="Ensembl"/>
        </authorList>
    </citation>
    <scope>IDENTIFICATION</scope>
</reference>
<dbReference type="Ensembl" id="ENSCCRT00000113996.1">
    <property type="protein sequence ID" value="ENSCCRP00000107104.1"/>
    <property type="gene ID" value="ENSCCRG00000000298.2"/>
</dbReference>
<keyword evidence="1 3" id="KW-0547">Nucleotide-binding</keyword>
<feature type="binding site" evidence="3">
    <location>
        <begin position="222"/>
        <end position="225"/>
    </location>
    <ligand>
        <name>GTP</name>
        <dbReference type="ChEBI" id="CHEBI:37565"/>
    </ligand>
</feature>
<evidence type="ECO:0000256" key="1">
    <source>
        <dbReference type="ARBA" id="ARBA00022741"/>
    </source>
</evidence>
<sequence>MPEWVRTFFLDIMQRFLFIQKPPVLQKNLRRTSVDPRKRKRSSAASVWDDEEAKEPALSVPMKVHSAFMHPFASNTGGSKTRSHSVEISLGERDHASMRYRSRSIQFCPLHDQDQWRPAKRISKVSSAGFHPQFTPSHATRLAIEGVLDITEHLRAEHVDSSRRPLIYLAIYGTVTSLPVFIQNILNCVPKTDEAFTGLEQHGEKMISSEVLEGVPLLVLANKQDVENCLSVPDIKTAFSDCAPKIGKRDCLVQPCSALSGQGVNDGIEWMVKCVIRNIHRPPRQKDIT</sequence>
<dbReference type="InterPro" id="IPR024156">
    <property type="entry name" value="Small_GTPase_ARF"/>
</dbReference>
<dbReference type="GO" id="GO:0005525">
    <property type="term" value="F:GTP binding"/>
    <property type="evidence" value="ECO:0007669"/>
    <property type="project" value="UniProtKB-KW"/>
</dbReference>
<evidence type="ECO:0000313" key="6">
    <source>
        <dbReference type="Proteomes" id="UP001108240"/>
    </source>
</evidence>
<dbReference type="GO" id="GO:0005794">
    <property type="term" value="C:Golgi apparatus"/>
    <property type="evidence" value="ECO:0007669"/>
    <property type="project" value="TreeGrafter"/>
</dbReference>
<organism evidence="5 6">
    <name type="scientific">Cyprinus carpio carpio</name>
    <dbReference type="NCBI Taxonomy" id="630221"/>
    <lineage>
        <taxon>Eukaryota</taxon>
        <taxon>Metazoa</taxon>
        <taxon>Chordata</taxon>
        <taxon>Craniata</taxon>
        <taxon>Vertebrata</taxon>
        <taxon>Euteleostomi</taxon>
        <taxon>Actinopterygii</taxon>
        <taxon>Neopterygii</taxon>
        <taxon>Teleostei</taxon>
        <taxon>Ostariophysi</taxon>
        <taxon>Cypriniformes</taxon>
        <taxon>Cyprinidae</taxon>
        <taxon>Cyprininae</taxon>
        <taxon>Cyprinus</taxon>
    </lineage>
</organism>
<dbReference type="PANTHER" id="PTHR45909:SF1">
    <property type="entry name" value="ADP-RIBOSYLATION FACTOR-RELATED PROTEIN 1"/>
    <property type="match status" value="1"/>
</dbReference>
<dbReference type="GO" id="GO:0034067">
    <property type="term" value="P:protein localization to Golgi apparatus"/>
    <property type="evidence" value="ECO:0007669"/>
    <property type="project" value="TreeGrafter"/>
</dbReference>
<evidence type="ECO:0000256" key="4">
    <source>
        <dbReference type="SAM" id="MobiDB-lite"/>
    </source>
</evidence>
<proteinExistence type="predicted"/>
<dbReference type="Proteomes" id="UP001108240">
    <property type="component" value="Unplaced"/>
</dbReference>
<dbReference type="Gene3D" id="3.40.50.300">
    <property type="entry name" value="P-loop containing nucleotide triphosphate hydrolases"/>
    <property type="match status" value="1"/>
</dbReference>
<keyword evidence="2 3" id="KW-0342">GTP-binding</keyword>
<dbReference type="Pfam" id="PF00025">
    <property type="entry name" value="Arf"/>
    <property type="match status" value="1"/>
</dbReference>
<dbReference type="GO" id="GO:0043001">
    <property type="term" value="P:Golgi to plasma membrane protein transport"/>
    <property type="evidence" value="ECO:0007669"/>
    <property type="project" value="TreeGrafter"/>
</dbReference>
<dbReference type="InterPro" id="IPR027417">
    <property type="entry name" value="P-loop_NTPase"/>
</dbReference>
<evidence type="ECO:0000256" key="2">
    <source>
        <dbReference type="ARBA" id="ARBA00023134"/>
    </source>
</evidence>
<dbReference type="GO" id="GO:0006886">
    <property type="term" value="P:intracellular protein transport"/>
    <property type="evidence" value="ECO:0007669"/>
    <property type="project" value="TreeGrafter"/>
</dbReference>
<dbReference type="PANTHER" id="PTHR45909">
    <property type="entry name" value="ADP-RIBOSYLATION FACTOR-RELATED PROTEIN 1"/>
    <property type="match status" value="1"/>
</dbReference>
<accession>A0A9J7XI29</accession>
<reference evidence="5" key="2">
    <citation type="submission" date="2025-09" db="UniProtKB">
        <authorList>
            <consortium name="Ensembl"/>
        </authorList>
    </citation>
    <scope>IDENTIFICATION</scope>
</reference>
<evidence type="ECO:0000256" key="3">
    <source>
        <dbReference type="PIRSR" id="PIRSR606689-1"/>
    </source>
</evidence>
<dbReference type="GO" id="GO:0003924">
    <property type="term" value="F:GTPase activity"/>
    <property type="evidence" value="ECO:0007669"/>
    <property type="project" value="InterPro"/>
</dbReference>
<feature type="region of interest" description="Disordered" evidence="4">
    <location>
        <begin position="30"/>
        <end position="50"/>
    </location>
</feature>
<keyword evidence="6" id="KW-1185">Reference proteome</keyword>